<dbReference type="SUPFAM" id="SSF50998">
    <property type="entry name" value="Quinoprotein alcohol dehydrogenase-like"/>
    <property type="match status" value="1"/>
</dbReference>
<comment type="caution">
    <text evidence="4">The sequence shown here is derived from an EMBL/GenBank/DDBJ whole genome shotgun (WGS) entry which is preliminary data.</text>
</comment>
<dbReference type="AlphaFoldDB" id="A0AAE3M1M4"/>
<protein>
    <submittedName>
        <fullName evidence="4">PQQ-like beta-propeller repeat protein</fullName>
    </submittedName>
</protein>
<dbReference type="RefSeq" id="WP_301188843.1">
    <property type="nucleotide sequence ID" value="NZ_JAPDPJ010000002.1"/>
</dbReference>
<sequence length="645" mass="71201">MKKIIARNIAFITAIFMITLAIMLITNYFQAKDVSPLQTQVIETLKQLNDQNSGNPELQEQIRQLDLMARKAYFVNMDHLMRGVYLLLGMLAVFLISLRVYFSEYKDIPDKDIDPIDEWVMKTQARKYVGILATGMAAIALLFVVFSMPFMQANESSKESEPEAEAIIAQNTITDQSNDNKEPVVITNNNITEEETISSNTETVEEITDSEDKNADENESNNEQKEASINQEAVVKETPVEDVKPEKDVITTEVKEESTAKVSVPKITSNAFRGNEANGHSKATNIPVKWDIKAGTNIAWKTEISLSGQSSPVINGNRIFITGANAESRQLLCYDLNSGKQLWNVAASNIPGSPNEVPETTPDTGLASPTAATNGKQVCAIFATGDVICADMEGKLLWAKNIGVPENHYGYASSLFILNDQLFIQYDNSNANQIISLNTNTGEEIWRKERDDKISWSSPSLAYVNNTPQLILMSDPSITAYNPVNGDLLWRVECMMGEVGASTCSYNGIIYGASEYAKLVAINGADGSVLWESMDYLPEASSPVATENNLYLATSYGVVASFDTKTGALKKEHETNAEFYSSPMLVEGKIYLFSNSGKMHIFSADDEFNLLDSFETGEKTFATPAFTEGRMIVRTNQSIYCVKGN</sequence>
<feature type="transmembrane region" description="Helical" evidence="2">
    <location>
        <begin position="128"/>
        <end position="151"/>
    </location>
</feature>
<evidence type="ECO:0000313" key="5">
    <source>
        <dbReference type="Proteomes" id="UP001209229"/>
    </source>
</evidence>
<name>A0AAE3M1M4_9BACT</name>
<keyword evidence="5" id="KW-1185">Reference proteome</keyword>
<evidence type="ECO:0000256" key="1">
    <source>
        <dbReference type="SAM" id="MobiDB-lite"/>
    </source>
</evidence>
<dbReference type="InterPro" id="IPR015943">
    <property type="entry name" value="WD40/YVTN_repeat-like_dom_sf"/>
</dbReference>
<feature type="compositionally biased region" description="Low complexity" evidence="1">
    <location>
        <begin position="184"/>
        <end position="202"/>
    </location>
</feature>
<dbReference type="EMBL" id="JAPDPJ010000002">
    <property type="protein sequence ID" value="MCW3785271.1"/>
    <property type="molecule type" value="Genomic_DNA"/>
</dbReference>
<feature type="transmembrane region" description="Helical" evidence="2">
    <location>
        <begin position="83"/>
        <end position="102"/>
    </location>
</feature>
<feature type="domain" description="Pyrrolo-quinoline quinone repeat" evidence="3">
    <location>
        <begin position="477"/>
        <end position="605"/>
    </location>
</feature>
<keyword evidence="2" id="KW-0812">Transmembrane</keyword>
<dbReference type="InterPro" id="IPR002372">
    <property type="entry name" value="PQQ_rpt_dom"/>
</dbReference>
<dbReference type="Proteomes" id="UP001209229">
    <property type="component" value="Unassembled WGS sequence"/>
</dbReference>
<accession>A0AAE3M1M4</accession>
<reference evidence="4" key="1">
    <citation type="submission" date="2022-10" db="EMBL/GenBank/DDBJ databases">
        <authorList>
            <person name="Yu W.X."/>
        </authorList>
    </citation>
    <scope>NUCLEOTIDE SEQUENCE</scope>
    <source>
        <strain evidence="4">AAT</strain>
    </source>
</reference>
<dbReference type="SMART" id="SM00564">
    <property type="entry name" value="PQQ"/>
    <property type="match status" value="4"/>
</dbReference>
<keyword evidence="2" id="KW-1133">Transmembrane helix</keyword>
<proteinExistence type="predicted"/>
<feature type="compositionally biased region" description="Basic and acidic residues" evidence="1">
    <location>
        <begin position="210"/>
        <end position="226"/>
    </location>
</feature>
<feature type="transmembrane region" description="Helical" evidence="2">
    <location>
        <begin position="9"/>
        <end position="29"/>
    </location>
</feature>
<dbReference type="Pfam" id="PF13360">
    <property type="entry name" value="PQQ_2"/>
    <property type="match status" value="2"/>
</dbReference>
<keyword evidence="2" id="KW-0472">Membrane</keyword>
<dbReference type="InterPro" id="IPR011047">
    <property type="entry name" value="Quinoprotein_ADH-like_sf"/>
</dbReference>
<organism evidence="4 5">
    <name type="scientific">Plebeiibacterium sediminum</name>
    <dbReference type="NCBI Taxonomy" id="2992112"/>
    <lineage>
        <taxon>Bacteria</taxon>
        <taxon>Pseudomonadati</taxon>
        <taxon>Bacteroidota</taxon>
        <taxon>Bacteroidia</taxon>
        <taxon>Marinilabiliales</taxon>
        <taxon>Marinilabiliaceae</taxon>
        <taxon>Plebeiibacterium</taxon>
    </lineage>
</organism>
<gene>
    <name evidence="4" type="ORF">OM075_02275</name>
</gene>
<evidence type="ECO:0000256" key="2">
    <source>
        <dbReference type="SAM" id="Phobius"/>
    </source>
</evidence>
<feature type="domain" description="Pyrrolo-quinoline quinone repeat" evidence="3">
    <location>
        <begin position="289"/>
        <end position="447"/>
    </location>
</feature>
<dbReference type="InterPro" id="IPR018391">
    <property type="entry name" value="PQQ_b-propeller_rpt"/>
</dbReference>
<feature type="region of interest" description="Disordered" evidence="1">
    <location>
        <begin position="171"/>
        <end position="230"/>
    </location>
</feature>
<evidence type="ECO:0000313" key="4">
    <source>
        <dbReference type="EMBL" id="MCW3785271.1"/>
    </source>
</evidence>
<evidence type="ECO:0000259" key="3">
    <source>
        <dbReference type="Pfam" id="PF13360"/>
    </source>
</evidence>
<dbReference type="PANTHER" id="PTHR34512">
    <property type="entry name" value="CELL SURFACE PROTEIN"/>
    <property type="match status" value="1"/>
</dbReference>
<dbReference type="Gene3D" id="2.130.10.10">
    <property type="entry name" value="YVTN repeat-like/Quinoprotein amine dehydrogenase"/>
    <property type="match status" value="2"/>
</dbReference>
<dbReference type="PANTHER" id="PTHR34512:SF30">
    <property type="entry name" value="OUTER MEMBRANE PROTEIN ASSEMBLY FACTOR BAMB"/>
    <property type="match status" value="1"/>
</dbReference>